<keyword evidence="2" id="KW-1185">Reference proteome</keyword>
<evidence type="ECO:0000313" key="2">
    <source>
        <dbReference type="Proteomes" id="UP000815325"/>
    </source>
</evidence>
<gene>
    <name evidence="1" type="ORF">DUNSADRAFT_3496</name>
</gene>
<evidence type="ECO:0000313" key="1">
    <source>
        <dbReference type="EMBL" id="KAF5826339.1"/>
    </source>
</evidence>
<dbReference type="Proteomes" id="UP000815325">
    <property type="component" value="Unassembled WGS sequence"/>
</dbReference>
<proteinExistence type="predicted"/>
<reference evidence="1" key="1">
    <citation type="submission" date="2017-08" db="EMBL/GenBank/DDBJ databases">
        <authorList>
            <person name="Polle J.E."/>
            <person name="Barry K."/>
            <person name="Cushman J."/>
            <person name="Schmutz J."/>
            <person name="Tran D."/>
            <person name="Hathwaick L.T."/>
            <person name="Yim W.C."/>
            <person name="Jenkins J."/>
            <person name="Mckie-Krisberg Z.M."/>
            <person name="Prochnik S."/>
            <person name="Lindquist E."/>
            <person name="Dockter R.B."/>
            <person name="Adam C."/>
            <person name="Molina H."/>
            <person name="Bunkerborg J."/>
            <person name="Jin E."/>
            <person name="Buchheim M."/>
            <person name="Magnuson J."/>
        </authorList>
    </citation>
    <scope>NUCLEOTIDE SEQUENCE</scope>
    <source>
        <strain evidence="1">CCAP 19/18</strain>
    </source>
</reference>
<name>A0ABQ7FVC4_DUNSA</name>
<accession>A0ABQ7FVC4</accession>
<organism evidence="1 2">
    <name type="scientific">Dunaliella salina</name>
    <name type="common">Green alga</name>
    <name type="synonym">Protococcus salinus</name>
    <dbReference type="NCBI Taxonomy" id="3046"/>
    <lineage>
        <taxon>Eukaryota</taxon>
        <taxon>Viridiplantae</taxon>
        <taxon>Chlorophyta</taxon>
        <taxon>core chlorophytes</taxon>
        <taxon>Chlorophyceae</taxon>
        <taxon>CS clade</taxon>
        <taxon>Chlamydomonadales</taxon>
        <taxon>Dunaliellaceae</taxon>
        <taxon>Dunaliella</taxon>
    </lineage>
</organism>
<comment type="caution">
    <text evidence="1">The sequence shown here is derived from an EMBL/GenBank/DDBJ whole genome shotgun (WGS) entry which is preliminary data.</text>
</comment>
<protein>
    <submittedName>
        <fullName evidence="1">Uncharacterized protein</fullName>
    </submittedName>
</protein>
<dbReference type="EMBL" id="MU071016">
    <property type="protein sequence ID" value="KAF5826339.1"/>
    <property type="molecule type" value="Genomic_DNA"/>
</dbReference>
<sequence length="120" mass="12644">MELSVEGAACDKCACVTCSQMAQLEVSAHDAQARAQASASRCTLCEGVRMMRRPAGRCARMWACAHTRACQQMAQRGPELCALGQSVHACASASVCAGPHACTPSCRPAHHAYTLTKCTT</sequence>